<dbReference type="GeneID" id="136117741"/>
<evidence type="ECO:0000313" key="2">
    <source>
        <dbReference type="Proteomes" id="UP001652628"/>
    </source>
</evidence>
<dbReference type="InterPro" id="IPR008042">
    <property type="entry name" value="Retrotrans_Pao"/>
</dbReference>
<dbReference type="Pfam" id="PF05380">
    <property type="entry name" value="Peptidase_A17"/>
    <property type="match status" value="1"/>
</dbReference>
<feature type="compositionally biased region" description="Polar residues" evidence="1">
    <location>
        <begin position="76"/>
        <end position="100"/>
    </location>
</feature>
<evidence type="ECO:0000313" key="3">
    <source>
        <dbReference type="RefSeq" id="XP_070854711.1"/>
    </source>
</evidence>
<accession>A0ABM4TXL5</accession>
<reference evidence="2" key="1">
    <citation type="submission" date="2025-05" db="UniProtKB">
        <authorList>
            <consortium name="RefSeq"/>
        </authorList>
    </citation>
    <scope>NUCLEOTIDE SEQUENCE [LARGE SCALE GENOMIC DNA]</scope>
</reference>
<evidence type="ECO:0008006" key="4">
    <source>
        <dbReference type="Google" id="ProtNLM"/>
    </source>
</evidence>
<dbReference type="SUPFAM" id="SSF56672">
    <property type="entry name" value="DNA/RNA polymerases"/>
    <property type="match status" value="1"/>
</dbReference>
<dbReference type="Proteomes" id="UP001652628">
    <property type="component" value="Chromosome 2"/>
</dbReference>
<proteinExistence type="predicted"/>
<feature type="region of interest" description="Disordered" evidence="1">
    <location>
        <begin position="983"/>
        <end position="1003"/>
    </location>
</feature>
<reference evidence="3" key="2">
    <citation type="submission" date="2025-08" db="UniProtKB">
        <authorList>
            <consortium name="RefSeq"/>
        </authorList>
    </citation>
    <scope>IDENTIFICATION</scope>
</reference>
<feature type="compositionally biased region" description="Polar residues" evidence="1">
    <location>
        <begin position="989"/>
        <end position="1003"/>
    </location>
</feature>
<evidence type="ECO:0000256" key="1">
    <source>
        <dbReference type="SAM" id="MobiDB-lite"/>
    </source>
</evidence>
<dbReference type="RefSeq" id="XP_070854711.1">
    <property type="nucleotide sequence ID" value="XM_070998610.1"/>
</dbReference>
<gene>
    <name evidence="3" type="primary">LOC136117741</name>
</gene>
<keyword evidence="2" id="KW-1185">Reference proteome</keyword>
<protein>
    <recommendedName>
        <fullName evidence="4">Peptidase A2 domain-containing protein</fullName>
    </recommendedName>
</protein>
<dbReference type="PANTHER" id="PTHR47331">
    <property type="entry name" value="PHD-TYPE DOMAIN-CONTAINING PROTEIN"/>
    <property type="match status" value="1"/>
</dbReference>
<dbReference type="PANTHER" id="PTHR47331:SF1">
    <property type="entry name" value="GAG-LIKE PROTEIN"/>
    <property type="match status" value="1"/>
</dbReference>
<dbReference type="InterPro" id="IPR043502">
    <property type="entry name" value="DNA/RNA_pol_sf"/>
</dbReference>
<feature type="region of interest" description="Disordered" evidence="1">
    <location>
        <begin position="73"/>
        <end position="105"/>
    </location>
</feature>
<organism evidence="2 3">
    <name type="scientific">Drosophila suzukii</name>
    <name type="common">Spotted-wing drosophila fruit fly</name>
    <dbReference type="NCBI Taxonomy" id="28584"/>
    <lineage>
        <taxon>Eukaryota</taxon>
        <taxon>Metazoa</taxon>
        <taxon>Ecdysozoa</taxon>
        <taxon>Arthropoda</taxon>
        <taxon>Hexapoda</taxon>
        <taxon>Insecta</taxon>
        <taxon>Pterygota</taxon>
        <taxon>Neoptera</taxon>
        <taxon>Endopterygota</taxon>
        <taxon>Diptera</taxon>
        <taxon>Brachycera</taxon>
        <taxon>Muscomorpha</taxon>
        <taxon>Ephydroidea</taxon>
        <taxon>Drosophilidae</taxon>
        <taxon>Drosophila</taxon>
        <taxon>Sophophora</taxon>
    </lineage>
</organism>
<sequence length="1003" mass="112880">MNALYGIEPLSKEIAVDLRNLLNLANLPISTTQAWEHSLGNNVEIPTFTKQEVFLHNRLVSIDLIESRKPAVPVRSSIQSTNHRQTTRPSGNSTHASDSGRSAAAVQNAPSTQLFSAVASTTLLATALVRIVNNSTGQSALVRALIDHGSEGTLITENIVQALRLKRHPVRAEITGIGDTSHNQCRHSTDFTIISCSGSDFNAYVSSAFILRSLTDPNFIKSGRIDLLIGVDIIPQLMLPDIRKGTVAEPIAQNTQLGWIVFGPAEAAQTTSISIRCNLANLNNMVIGRSRQIALNRFHDLERKLNHRPDFSQQYASTIQEYFDLKQIKEVKGSEEEHTRINAQRQLSISACTVPHHAVIKDDSLTTKMRVVYDASCKTSNGRSLNDILCTGPALQNDLGGVILNWRLHRYVFVADITKMYRCIDMHEEDAQYQRIFWRDEKGLIKEYFLTTIASDERERYPLAEHVLKKEIYVDDVQTGHETIDGALKIRNDVIAALQSAGMELKKWASNHPDILESIPTTDLSNSSIFEIDNKDSIKTLGLYWHPNKDGFGFNLKFSLNPIFTKRSILSTVARLFDPLGYLAPVIIAAKILLKEVWSFRIERKDEPPASLDWDDPLPDQLAEQWRQLIQDLPDIEEIHIPRWLGFDLRHVSTLQLHMFCDGSSMAYAACAYLRASCTDGSVQVNLVAARSRVTPVKPLTIPRVELSGALLCTQLADWIVNQLQASHHTISVHYWSDAMIVLYWMSGDPRRWKTFVSNRIGAILEASSPSQWRYVLMQENPADSATRGLTPSQLKHHTLWWNGPHWLHLSEEHWPVNPVQSPKSELISGEQSLKHIGAHISYLKRFIYNTRHKKADRLTGPNQVSEFQQALFALVRMVQQEVYSEELSRLRSNKFLSKHNKLSPLSPFLDDEGLMRFKGRLKNALQLSMSQRTPIILPKAHHLTILVIRNAHHNTLHGGSKKDSATVRNLFQTPAVTIKPTDGRFTSAPCQSAQTGVRSNWS</sequence>
<name>A0ABM4TXL5_DROSZ</name>